<dbReference type="RefSeq" id="WP_253767455.1">
    <property type="nucleotide sequence ID" value="NZ_BAAAVE010000032.1"/>
</dbReference>
<sequence>MRDDDYPSGHVRIGYARASIVRQSLDTQLDALEAARRGLAIVQAVAEAHEGRVEAANQWAEAGAVVRIVLPR</sequence>
<name>A0ABT1JWF6_9ACTN</name>
<keyword evidence="2" id="KW-1185">Reference proteome</keyword>
<comment type="caution">
    <text evidence="1">The sequence shown here is derived from an EMBL/GenBank/DDBJ whole genome shotgun (WGS) entry which is preliminary data.</text>
</comment>
<dbReference type="Proteomes" id="UP001320766">
    <property type="component" value="Unassembled WGS sequence"/>
</dbReference>
<evidence type="ECO:0000313" key="2">
    <source>
        <dbReference type="Proteomes" id="UP001320766"/>
    </source>
</evidence>
<evidence type="ECO:0000313" key="1">
    <source>
        <dbReference type="EMBL" id="MCP2345684.1"/>
    </source>
</evidence>
<gene>
    <name evidence="1" type="ORF">HD595_001806</name>
</gene>
<accession>A0ABT1JWF6</accession>
<keyword evidence="1" id="KW-0418">Kinase</keyword>
<reference evidence="1 2" key="1">
    <citation type="submission" date="2022-06" db="EMBL/GenBank/DDBJ databases">
        <title>Sequencing the genomes of 1000 actinobacteria strains.</title>
        <authorList>
            <person name="Klenk H.-P."/>
        </authorList>
    </citation>
    <scope>NUCLEOTIDE SEQUENCE [LARGE SCALE GENOMIC DNA]</scope>
    <source>
        <strain evidence="1 2">DSM 44170</strain>
    </source>
</reference>
<protein>
    <submittedName>
        <fullName evidence="1">Signal transduction histidine kinase</fullName>
    </submittedName>
</protein>
<dbReference type="GO" id="GO:0016301">
    <property type="term" value="F:kinase activity"/>
    <property type="evidence" value="ECO:0007669"/>
    <property type="project" value="UniProtKB-KW"/>
</dbReference>
<organism evidence="1 2">
    <name type="scientific">Nonomuraea roseoviolacea subsp. carminata</name>
    <dbReference type="NCBI Taxonomy" id="160689"/>
    <lineage>
        <taxon>Bacteria</taxon>
        <taxon>Bacillati</taxon>
        <taxon>Actinomycetota</taxon>
        <taxon>Actinomycetes</taxon>
        <taxon>Streptosporangiales</taxon>
        <taxon>Streptosporangiaceae</taxon>
        <taxon>Nonomuraea</taxon>
    </lineage>
</organism>
<proteinExistence type="predicted"/>
<keyword evidence="1" id="KW-0808">Transferase</keyword>
<dbReference type="EMBL" id="JAMZEC010000001">
    <property type="protein sequence ID" value="MCP2345684.1"/>
    <property type="molecule type" value="Genomic_DNA"/>
</dbReference>